<reference evidence="12" key="2">
    <citation type="journal article" date="2007" name="Science">
        <title>Draft genome sequence of the sexually transmitted pathogen Trichomonas vaginalis.</title>
        <authorList>
            <person name="Carlton J.M."/>
            <person name="Hirt R.P."/>
            <person name="Silva J.C."/>
            <person name="Delcher A.L."/>
            <person name="Schatz M."/>
            <person name="Zhao Q."/>
            <person name="Wortman J.R."/>
            <person name="Bidwell S.L."/>
            <person name="Alsmark U.C.M."/>
            <person name="Besteiro S."/>
            <person name="Sicheritz-Ponten T."/>
            <person name="Noel C.J."/>
            <person name="Dacks J.B."/>
            <person name="Foster P.G."/>
            <person name="Simillion C."/>
            <person name="Van de Peer Y."/>
            <person name="Miranda-Saavedra D."/>
            <person name="Barton G.J."/>
            <person name="Westrop G.D."/>
            <person name="Mueller S."/>
            <person name="Dessi D."/>
            <person name="Fiori P.L."/>
            <person name="Ren Q."/>
            <person name="Paulsen I."/>
            <person name="Zhang H."/>
            <person name="Bastida-Corcuera F.D."/>
            <person name="Simoes-Barbosa A."/>
            <person name="Brown M.T."/>
            <person name="Hayes R.D."/>
            <person name="Mukherjee M."/>
            <person name="Okumura C.Y."/>
            <person name="Schneider R."/>
            <person name="Smith A.J."/>
            <person name="Vanacova S."/>
            <person name="Villalvazo M."/>
            <person name="Haas B.J."/>
            <person name="Pertea M."/>
            <person name="Feldblyum T.V."/>
            <person name="Utterback T.R."/>
            <person name="Shu C.L."/>
            <person name="Osoegawa K."/>
            <person name="de Jong P.J."/>
            <person name="Hrdy I."/>
            <person name="Horvathova L."/>
            <person name="Zubacova Z."/>
            <person name="Dolezal P."/>
            <person name="Malik S.B."/>
            <person name="Logsdon J.M. Jr."/>
            <person name="Henze K."/>
            <person name="Gupta A."/>
            <person name="Wang C.C."/>
            <person name="Dunne R.L."/>
            <person name="Upcroft J.A."/>
            <person name="Upcroft P."/>
            <person name="White O."/>
            <person name="Salzberg S.L."/>
            <person name="Tang P."/>
            <person name="Chiu C.-H."/>
            <person name="Lee Y.-S."/>
            <person name="Embley T.M."/>
            <person name="Coombs G.H."/>
            <person name="Mottram J.C."/>
            <person name="Tachezy J."/>
            <person name="Fraser-Liggett C.M."/>
            <person name="Johnson P.J."/>
        </authorList>
    </citation>
    <scope>NUCLEOTIDE SEQUENCE [LARGE SCALE GENOMIC DNA]</scope>
    <source>
        <strain evidence="12">G3</strain>
    </source>
</reference>
<keyword evidence="6" id="KW-0547">Nucleotide-binding</keyword>
<dbReference type="PROSITE" id="PS50893">
    <property type="entry name" value="ABC_TRANSPORTER_2"/>
    <property type="match status" value="1"/>
</dbReference>
<evidence type="ECO:0000256" key="5">
    <source>
        <dbReference type="ARBA" id="ARBA00022737"/>
    </source>
</evidence>
<dbReference type="GO" id="GO:0140359">
    <property type="term" value="F:ABC-type transporter activity"/>
    <property type="evidence" value="ECO:0007669"/>
    <property type="project" value="InterPro"/>
</dbReference>
<keyword evidence="3" id="KW-0813">Transport</keyword>
<dbReference type="InterPro" id="IPR026082">
    <property type="entry name" value="ABCA"/>
</dbReference>
<dbReference type="SUPFAM" id="SSF52540">
    <property type="entry name" value="P-loop containing nucleoside triphosphate hydrolases"/>
    <property type="match status" value="1"/>
</dbReference>
<keyword evidence="13" id="KW-1185">Reference proteome</keyword>
<evidence type="ECO:0000256" key="4">
    <source>
        <dbReference type="ARBA" id="ARBA00022692"/>
    </source>
</evidence>
<dbReference type="STRING" id="5722.A2FPE3"/>
<evidence type="ECO:0000256" key="9">
    <source>
        <dbReference type="ARBA" id="ARBA00023136"/>
    </source>
</evidence>
<proteinExistence type="inferred from homology"/>
<evidence type="ECO:0000256" key="7">
    <source>
        <dbReference type="ARBA" id="ARBA00022840"/>
    </source>
</evidence>
<dbReference type="GO" id="GO:0005319">
    <property type="term" value="F:lipid transporter activity"/>
    <property type="evidence" value="ECO:0000318"/>
    <property type="project" value="GO_Central"/>
</dbReference>
<dbReference type="PANTHER" id="PTHR19229:SF36">
    <property type="entry name" value="ATP-BINDING CASSETTE SUB-FAMILY A MEMBER 2"/>
    <property type="match status" value="1"/>
</dbReference>
<evidence type="ECO:0000313" key="13">
    <source>
        <dbReference type="Proteomes" id="UP000001542"/>
    </source>
</evidence>
<dbReference type="PROSITE" id="PS00211">
    <property type="entry name" value="ABC_TRANSPORTER_1"/>
    <property type="match status" value="1"/>
</dbReference>
<feature type="transmembrane region" description="Helical" evidence="10">
    <location>
        <begin position="98"/>
        <end position="124"/>
    </location>
</feature>
<dbReference type="InterPro" id="IPR017871">
    <property type="entry name" value="ABC_transporter-like_CS"/>
</dbReference>
<dbReference type="GO" id="GO:0016020">
    <property type="term" value="C:membrane"/>
    <property type="evidence" value="ECO:0007669"/>
    <property type="project" value="UniProtKB-SubCell"/>
</dbReference>
<dbReference type="eggNOG" id="KOG0059">
    <property type="taxonomic scope" value="Eukaryota"/>
</dbReference>
<dbReference type="GO" id="GO:0042626">
    <property type="term" value="F:ATPase-coupled transmembrane transporter activity"/>
    <property type="evidence" value="ECO:0000318"/>
    <property type="project" value="GO_Central"/>
</dbReference>
<dbReference type="VEuPathDB" id="TrichDB:TVAGG3_0017520"/>
<dbReference type="InterPro" id="IPR003439">
    <property type="entry name" value="ABC_transporter-like_ATP-bd"/>
</dbReference>
<dbReference type="InterPro" id="IPR003593">
    <property type="entry name" value="AAA+_ATPase"/>
</dbReference>
<sequence length="647" mass="71942">MNLSAELIEVQTSVISYPNNLDLISGLAYQGVGIALNSANAILAKNLSTFIESDTELDATQKENLKKLLNFAPSSISGFTVPKINTTRMHRPEITNSMPINMAVAMFAAIPVVIAAMPDLSLVLNDKESHMMTFIYLMGASETAYWIVNIISTFIMCLIPYIVLDILFSSWLAMKGTDFTMLLVLSILFILSYIMFQNFLSTFFTKSGSGRVLTVVFLILIIFFAYLNAVYTMEAKPAVKHIFSIIPFVAWELAISTTYEQVRINRPPVKWGDVSSDKYQYPIWYAFMWLTLDIFIWGALFILFNATNERGFGSPLIRWRDLIKCRLQVSSDVELENIEEDDAIITVDKLIKNYGKKGINAVDDVSFNVKKGEIIVMIGPNGAGKSSIINVISGAIPATSGSMALGDSKPSTQFSSIQNCLGIVFQENVISRLLSIREHLEIFGRIRGIEEKVLQDSIDFFADNLQLKEMLPNRAGDLSGGQKRKLCVALALLGNPPIIMMDEPTAGVDVQARQLIWKSISNLKESTCIITTHALEEAEAVSSRMFVVSGGKLPFMGTSTELRNKFKCGYVLKVECEPESIPKILETAKMFVPEASILEEKEDSIALPVSGKIPELLAYLDDNKNDLGLEDYSFSVEQLEDVLMRII</sequence>
<evidence type="ECO:0000256" key="6">
    <source>
        <dbReference type="ARBA" id="ARBA00022741"/>
    </source>
</evidence>
<comment type="similarity">
    <text evidence="2">Belongs to the ABC transporter superfamily. ABCA family.</text>
</comment>
<evidence type="ECO:0000256" key="1">
    <source>
        <dbReference type="ARBA" id="ARBA00004141"/>
    </source>
</evidence>
<feature type="transmembrane region" description="Helical" evidence="10">
    <location>
        <begin position="282"/>
        <end position="304"/>
    </location>
</feature>
<dbReference type="Pfam" id="PF12698">
    <property type="entry name" value="ABC2_membrane_3"/>
    <property type="match status" value="1"/>
</dbReference>
<dbReference type="InterPro" id="IPR013525">
    <property type="entry name" value="ABC2_TM"/>
</dbReference>
<keyword evidence="4 10" id="KW-0812">Transmembrane</keyword>
<dbReference type="PANTHER" id="PTHR19229">
    <property type="entry name" value="ATP-BINDING CASSETTE TRANSPORTER SUBFAMILY A ABCA"/>
    <property type="match status" value="1"/>
</dbReference>
<dbReference type="VEuPathDB" id="TrichDB:TVAG_245200"/>
<dbReference type="Proteomes" id="UP000001542">
    <property type="component" value="Unassembled WGS sequence"/>
</dbReference>
<dbReference type="CDD" id="cd03263">
    <property type="entry name" value="ABC_subfamily_A"/>
    <property type="match status" value="1"/>
</dbReference>
<keyword evidence="9 10" id="KW-0472">Membrane</keyword>
<dbReference type="InterPro" id="IPR027417">
    <property type="entry name" value="P-loop_NTPase"/>
</dbReference>
<keyword evidence="8 10" id="KW-1133">Transmembrane helix</keyword>
<dbReference type="Pfam" id="PF00005">
    <property type="entry name" value="ABC_tran"/>
    <property type="match status" value="1"/>
</dbReference>
<evidence type="ECO:0000313" key="12">
    <source>
        <dbReference type="EMBL" id="EAX93216.1"/>
    </source>
</evidence>
<dbReference type="OMA" id="AWELAIS"/>
<dbReference type="EMBL" id="DS113924">
    <property type="protein sequence ID" value="EAX93216.1"/>
    <property type="molecule type" value="Genomic_DNA"/>
</dbReference>
<protein>
    <submittedName>
        <fullName evidence="12">ABC transporter family protein</fullName>
    </submittedName>
</protein>
<evidence type="ECO:0000256" key="10">
    <source>
        <dbReference type="SAM" id="Phobius"/>
    </source>
</evidence>
<dbReference type="KEGG" id="tva:4750934"/>
<keyword evidence="5" id="KW-0677">Repeat</keyword>
<feature type="transmembrane region" description="Helical" evidence="10">
    <location>
        <begin position="212"/>
        <end position="230"/>
    </location>
</feature>
<dbReference type="OrthoDB" id="8061355at2759"/>
<dbReference type="FunFam" id="3.40.50.300:FF:001873">
    <property type="entry name" value="ABC transporter family protein"/>
    <property type="match status" value="1"/>
</dbReference>
<evidence type="ECO:0000259" key="11">
    <source>
        <dbReference type="PROSITE" id="PS50893"/>
    </source>
</evidence>
<keyword evidence="7" id="KW-0067">ATP-binding</keyword>
<evidence type="ECO:0000256" key="3">
    <source>
        <dbReference type="ARBA" id="ARBA00022448"/>
    </source>
</evidence>
<dbReference type="Gene3D" id="3.40.50.300">
    <property type="entry name" value="P-loop containing nucleotide triphosphate hydrolases"/>
    <property type="match status" value="1"/>
</dbReference>
<dbReference type="SMART" id="SM00382">
    <property type="entry name" value="AAA"/>
    <property type="match status" value="1"/>
</dbReference>
<evidence type="ECO:0000256" key="2">
    <source>
        <dbReference type="ARBA" id="ARBA00008869"/>
    </source>
</evidence>
<reference evidence="12" key="1">
    <citation type="submission" date="2006-10" db="EMBL/GenBank/DDBJ databases">
        <authorList>
            <person name="Amadeo P."/>
            <person name="Zhao Q."/>
            <person name="Wortman J."/>
            <person name="Fraser-Liggett C."/>
            <person name="Carlton J."/>
        </authorList>
    </citation>
    <scope>NUCLEOTIDE SEQUENCE</scope>
    <source>
        <strain evidence="12">G3</strain>
    </source>
</reference>
<name>A2FPE3_TRIV3</name>
<dbReference type="InParanoid" id="A2FPE3"/>
<feature type="transmembrane region" description="Helical" evidence="10">
    <location>
        <begin position="144"/>
        <end position="167"/>
    </location>
</feature>
<comment type="subcellular location">
    <subcellularLocation>
        <location evidence="1">Membrane</location>
        <topology evidence="1">Multi-pass membrane protein</topology>
    </subcellularLocation>
</comment>
<dbReference type="SMR" id="A2FPE3"/>
<feature type="transmembrane region" description="Helical" evidence="10">
    <location>
        <begin position="179"/>
        <end position="200"/>
    </location>
</feature>
<accession>A2FPE3</accession>
<gene>
    <name evidence="12" type="ORF">TVAG_245200</name>
</gene>
<dbReference type="GO" id="GO:0006869">
    <property type="term" value="P:lipid transport"/>
    <property type="evidence" value="ECO:0000318"/>
    <property type="project" value="GO_Central"/>
</dbReference>
<dbReference type="GO" id="GO:0005524">
    <property type="term" value="F:ATP binding"/>
    <property type="evidence" value="ECO:0007669"/>
    <property type="project" value="UniProtKB-KW"/>
</dbReference>
<dbReference type="AlphaFoldDB" id="A2FPE3"/>
<dbReference type="GO" id="GO:0016887">
    <property type="term" value="F:ATP hydrolysis activity"/>
    <property type="evidence" value="ECO:0007669"/>
    <property type="project" value="InterPro"/>
</dbReference>
<evidence type="ECO:0000256" key="8">
    <source>
        <dbReference type="ARBA" id="ARBA00022989"/>
    </source>
</evidence>
<organism evidence="12 13">
    <name type="scientific">Trichomonas vaginalis (strain ATCC PRA-98 / G3)</name>
    <dbReference type="NCBI Taxonomy" id="412133"/>
    <lineage>
        <taxon>Eukaryota</taxon>
        <taxon>Metamonada</taxon>
        <taxon>Parabasalia</taxon>
        <taxon>Trichomonadida</taxon>
        <taxon>Trichomonadidae</taxon>
        <taxon>Trichomonas</taxon>
    </lineage>
</organism>
<feature type="domain" description="ABC transporter" evidence="11">
    <location>
        <begin position="345"/>
        <end position="575"/>
    </location>
</feature>
<dbReference type="RefSeq" id="XP_001306146.1">
    <property type="nucleotide sequence ID" value="XM_001306145.1"/>
</dbReference>